<proteinExistence type="predicted"/>
<comment type="caution">
    <text evidence="1">The sequence shown here is derived from an EMBL/GenBank/DDBJ whole genome shotgun (WGS) entry which is preliminary data.</text>
</comment>
<evidence type="ECO:0000313" key="1">
    <source>
        <dbReference type="EMBL" id="MFB9073903.1"/>
    </source>
</evidence>
<keyword evidence="2" id="KW-1185">Reference proteome</keyword>
<accession>A0ABV5G629</accession>
<dbReference type="EMBL" id="JBHMFI010000001">
    <property type="protein sequence ID" value="MFB9073903.1"/>
    <property type="molecule type" value="Genomic_DNA"/>
</dbReference>
<organism evidence="1 2">
    <name type="scientific">Citricoccus parietis</name>
    <dbReference type="NCBI Taxonomy" id="592307"/>
    <lineage>
        <taxon>Bacteria</taxon>
        <taxon>Bacillati</taxon>
        <taxon>Actinomycetota</taxon>
        <taxon>Actinomycetes</taxon>
        <taxon>Micrococcales</taxon>
        <taxon>Micrococcaceae</taxon>
        <taxon>Citricoccus</taxon>
    </lineage>
</organism>
<dbReference type="Proteomes" id="UP001589575">
    <property type="component" value="Unassembled WGS sequence"/>
</dbReference>
<name>A0ABV5G629_9MICC</name>
<protein>
    <submittedName>
        <fullName evidence="1">Uncharacterized protein</fullName>
    </submittedName>
</protein>
<gene>
    <name evidence="1" type="ORF">ACFFX0_22985</name>
</gene>
<reference evidence="1 2" key="1">
    <citation type="submission" date="2024-09" db="EMBL/GenBank/DDBJ databases">
        <authorList>
            <person name="Sun Q."/>
            <person name="Mori K."/>
        </authorList>
    </citation>
    <scope>NUCLEOTIDE SEQUENCE [LARGE SCALE GENOMIC DNA]</scope>
    <source>
        <strain evidence="1 2">CCM 7609</strain>
    </source>
</reference>
<evidence type="ECO:0000313" key="2">
    <source>
        <dbReference type="Proteomes" id="UP001589575"/>
    </source>
</evidence>
<sequence>MPSCRIAVLKASSWRPPSSTVVPDMSSTASFSGRRERKSRWGWVVAGIITTVLP</sequence>